<name>A0A3M7MDK6_9PLEO</name>
<reference evidence="1 2" key="1">
    <citation type="journal article" date="2014" name="PLoS ONE">
        <title>De novo Genome Assembly of the Fungal Plant Pathogen Pyrenophora semeniperda.</title>
        <authorList>
            <person name="Soliai M.M."/>
            <person name="Meyer S.E."/>
            <person name="Udall J.A."/>
            <person name="Elzinga D.E."/>
            <person name="Hermansen R.A."/>
            <person name="Bodily P.M."/>
            <person name="Hart A.A."/>
            <person name="Coleman C.E."/>
        </authorList>
    </citation>
    <scope>NUCLEOTIDE SEQUENCE [LARGE SCALE GENOMIC DNA]</scope>
    <source>
        <strain evidence="1 2">CCB06</strain>
        <tissue evidence="1">Mycelium</tissue>
    </source>
</reference>
<evidence type="ECO:0000313" key="1">
    <source>
        <dbReference type="EMBL" id="RMZ72571.1"/>
    </source>
</evidence>
<protein>
    <submittedName>
        <fullName evidence="1">Uncharacterized protein</fullName>
    </submittedName>
</protein>
<organism evidence="1 2">
    <name type="scientific">Pyrenophora seminiperda CCB06</name>
    <dbReference type="NCBI Taxonomy" id="1302712"/>
    <lineage>
        <taxon>Eukaryota</taxon>
        <taxon>Fungi</taxon>
        <taxon>Dikarya</taxon>
        <taxon>Ascomycota</taxon>
        <taxon>Pezizomycotina</taxon>
        <taxon>Dothideomycetes</taxon>
        <taxon>Pleosporomycetidae</taxon>
        <taxon>Pleosporales</taxon>
        <taxon>Pleosporineae</taxon>
        <taxon>Pleosporaceae</taxon>
        <taxon>Pyrenophora</taxon>
    </lineage>
</organism>
<evidence type="ECO:0000313" key="2">
    <source>
        <dbReference type="Proteomes" id="UP000265663"/>
    </source>
</evidence>
<dbReference type="AlphaFoldDB" id="A0A3M7MDK6"/>
<dbReference type="EMBL" id="KE747833">
    <property type="protein sequence ID" value="RMZ72571.1"/>
    <property type="molecule type" value="Genomic_DNA"/>
</dbReference>
<accession>A0A3M7MDK6</accession>
<dbReference type="Proteomes" id="UP000265663">
    <property type="component" value="Unassembled WGS sequence"/>
</dbReference>
<sequence>MWSPVPSHSLLALVSRLWLFRLVSFNKV</sequence>
<proteinExistence type="predicted"/>
<keyword evidence="2" id="KW-1185">Reference proteome</keyword>
<gene>
    <name evidence="1" type="ORF">GMOD_00007577</name>
</gene>